<keyword evidence="3" id="KW-1185">Reference proteome</keyword>
<gene>
    <name evidence="2" type="ORF">FPSE_01024</name>
</gene>
<reference evidence="2 3" key="1">
    <citation type="journal article" date="2012" name="PLoS Pathog.">
        <title>Comparative pathogenomics reveals horizontally acquired novel virulence genes in fungi infecting cereal hosts.</title>
        <authorList>
            <person name="Gardiner D.M."/>
            <person name="McDonald M.C."/>
            <person name="Covarelli L."/>
            <person name="Solomon P.S."/>
            <person name="Rusu A.G."/>
            <person name="Marshall M."/>
            <person name="Kazan K."/>
            <person name="Chakraborty S."/>
            <person name="McDonald B.A."/>
            <person name="Manners J.M."/>
        </authorList>
    </citation>
    <scope>NUCLEOTIDE SEQUENCE [LARGE SCALE GENOMIC DNA]</scope>
    <source>
        <strain evidence="2 3">CS3096</strain>
    </source>
</reference>
<name>K3V0V2_FUSPC</name>
<dbReference type="AlphaFoldDB" id="K3V0V2"/>
<organism evidence="2 3">
    <name type="scientific">Fusarium pseudograminearum (strain CS3096)</name>
    <name type="common">Wheat and barley crown-rot fungus</name>
    <dbReference type="NCBI Taxonomy" id="1028729"/>
    <lineage>
        <taxon>Eukaryota</taxon>
        <taxon>Fungi</taxon>
        <taxon>Dikarya</taxon>
        <taxon>Ascomycota</taxon>
        <taxon>Pezizomycotina</taxon>
        <taxon>Sordariomycetes</taxon>
        <taxon>Hypocreomycetidae</taxon>
        <taxon>Hypocreales</taxon>
        <taxon>Nectriaceae</taxon>
        <taxon>Fusarium</taxon>
    </lineage>
</organism>
<evidence type="ECO:0000313" key="3">
    <source>
        <dbReference type="Proteomes" id="UP000007978"/>
    </source>
</evidence>
<evidence type="ECO:0000256" key="1">
    <source>
        <dbReference type="SAM" id="MobiDB-lite"/>
    </source>
</evidence>
<dbReference type="KEGG" id="fpu:FPSE_01024"/>
<dbReference type="HOGENOM" id="CLU_2306319_0_0_1"/>
<protein>
    <submittedName>
        <fullName evidence="2">Uncharacterized protein</fullName>
    </submittedName>
</protein>
<dbReference type="Proteomes" id="UP000007978">
    <property type="component" value="Chromosome 1"/>
</dbReference>
<comment type="caution">
    <text evidence="2">The sequence shown here is derived from an EMBL/GenBank/DDBJ whole genome shotgun (WGS) entry which is preliminary data.</text>
</comment>
<dbReference type="GeneID" id="20359644"/>
<sequence length="100" mass="11238">MVHHGSSWHLVLYLEPMATNVARRSPSCPPVRSSSNLPSFFIQDRRQSKPRFCASETGPLPTEKPTPTTARDHFLDDAWSMNSVPFNPVVLGSSWTKPEM</sequence>
<feature type="region of interest" description="Disordered" evidence="1">
    <location>
        <begin position="51"/>
        <end position="71"/>
    </location>
</feature>
<proteinExistence type="predicted"/>
<dbReference type="EMBL" id="AFNW01000020">
    <property type="protein sequence ID" value="EKJ78786.1"/>
    <property type="molecule type" value="Genomic_DNA"/>
</dbReference>
<dbReference type="OrthoDB" id="10329839at2759"/>
<dbReference type="RefSeq" id="XP_009252419.1">
    <property type="nucleotide sequence ID" value="XM_009254144.1"/>
</dbReference>
<evidence type="ECO:0000313" key="2">
    <source>
        <dbReference type="EMBL" id="EKJ78786.1"/>
    </source>
</evidence>
<accession>K3V0V2</accession>